<accession>A0ACC1A4X4</accession>
<evidence type="ECO:0000313" key="1">
    <source>
        <dbReference type="EMBL" id="KAJ0082308.1"/>
    </source>
</evidence>
<protein>
    <submittedName>
        <fullName evidence="1">Uncharacterized protein</fullName>
    </submittedName>
</protein>
<dbReference type="Proteomes" id="UP001164250">
    <property type="component" value="Chromosome 12"/>
</dbReference>
<sequence>MCDYGLFGGEVKPELLNPGPKGKVEMKSKEGAKLGSEGTIGAVKLHATCCNGLGLLNVGSGSGKILAMLATLNCLLVLAFYLSLKVVGKSGQEVFQMTLSMAFLGHHSTSVEKLLLRESYKER</sequence>
<evidence type="ECO:0000313" key="2">
    <source>
        <dbReference type="Proteomes" id="UP001164250"/>
    </source>
</evidence>
<dbReference type="EMBL" id="CM047908">
    <property type="protein sequence ID" value="KAJ0082308.1"/>
    <property type="molecule type" value="Genomic_DNA"/>
</dbReference>
<gene>
    <name evidence="1" type="ORF">Patl1_11631</name>
</gene>
<keyword evidence="2" id="KW-1185">Reference proteome</keyword>
<name>A0ACC1A4X4_9ROSI</name>
<comment type="caution">
    <text evidence="1">The sequence shown here is derived from an EMBL/GenBank/DDBJ whole genome shotgun (WGS) entry which is preliminary data.</text>
</comment>
<organism evidence="1 2">
    <name type="scientific">Pistacia atlantica</name>
    <dbReference type="NCBI Taxonomy" id="434234"/>
    <lineage>
        <taxon>Eukaryota</taxon>
        <taxon>Viridiplantae</taxon>
        <taxon>Streptophyta</taxon>
        <taxon>Embryophyta</taxon>
        <taxon>Tracheophyta</taxon>
        <taxon>Spermatophyta</taxon>
        <taxon>Magnoliopsida</taxon>
        <taxon>eudicotyledons</taxon>
        <taxon>Gunneridae</taxon>
        <taxon>Pentapetalae</taxon>
        <taxon>rosids</taxon>
        <taxon>malvids</taxon>
        <taxon>Sapindales</taxon>
        <taxon>Anacardiaceae</taxon>
        <taxon>Pistacia</taxon>
    </lineage>
</organism>
<proteinExistence type="predicted"/>
<reference evidence="2" key="1">
    <citation type="journal article" date="2023" name="G3 (Bethesda)">
        <title>Genome assembly and association tests identify interacting loci associated with vigor, precocity, and sex in interspecific pistachio rootstocks.</title>
        <authorList>
            <person name="Palmer W."/>
            <person name="Jacygrad E."/>
            <person name="Sagayaradj S."/>
            <person name="Cavanaugh K."/>
            <person name="Han R."/>
            <person name="Bertier L."/>
            <person name="Beede B."/>
            <person name="Kafkas S."/>
            <person name="Golino D."/>
            <person name="Preece J."/>
            <person name="Michelmore R."/>
        </authorList>
    </citation>
    <scope>NUCLEOTIDE SEQUENCE [LARGE SCALE GENOMIC DNA]</scope>
</reference>